<dbReference type="Proteomes" id="UP000536179">
    <property type="component" value="Unassembled WGS sequence"/>
</dbReference>
<proteinExistence type="predicted"/>
<evidence type="ECO:0000313" key="2">
    <source>
        <dbReference type="Proteomes" id="UP000536179"/>
    </source>
</evidence>
<accession>A0A7W5H9F6</accession>
<gene>
    <name evidence="1" type="ORF">FHS27_006350</name>
</gene>
<name>A0A7W5H9F6_9BACT</name>
<dbReference type="EMBL" id="JACHXU010000039">
    <property type="protein sequence ID" value="MBB3210503.1"/>
    <property type="molecule type" value="Genomic_DNA"/>
</dbReference>
<organism evidence="1 2">
    <name type="scientific">Aporhodopirellula rubra</name>
    <dbReference type="NCBI Taxonomy" id="980271"/>
    <lineage>
        <taxon>Bacteria</taxon>
        <taxon>Pseudomonadati</taxon>
        <taxon>Planctomycetota</taxon>
        <taxon>Planctomycetia</taxon>
        <taxon>Pirellulales</taxon>
        <taxon>Pirellulaceae</taxon>
        <taxon>Aporhodopirellula</taxon>
    </lineage>
</organism>
<evidence type="ECO:0000313" key="1">
    <source>
        <dbReference type="EMBL" id="MBB3210503.1"/>
    </source>
</evidence>
<comment type="caution">
    <text evidence="1">The sequence shown here is derived from an EMBL/GenBank/DDBJ whole genome shotgun (WGS) entry which is preliminary data.</text>
</comment>
<keyword evidence="2" id="KW-1185">Reference proteome</keyword>
<reference evidence="1 2" key="1">
    <citation type="submission" date="2020-08" db="EMBL/GenBank/DDBJ databases">
        <title>Genomic Encyclopedia of Type Strains, Phase III (KMG-III): the genomes of soil and plant-associated and newly described type strains.</title>
        <authorList>
            <person name="Whitman W."/>
        </authorList>
    </citation>
    <scope>NUCLEOTIDE SEQUENCE [LARGE SCALE GENOMIC DNA]</scope>
    <source>
        <strain evidence="1 2">CECT 8075</strain>
    </source>
</reference>
<sequence>MFVDRDVFAGEALVGDDVVPVGYVAPAEYVIPVGDEVPAGYETPAEEVPSGCVTPDG</sequence>
<dbReference type="RefSeq" id="WP_184309871.1">
    <property type="nucleotide sequence ID" value="NZ_JACHXU010000039.1"/>
</dbReference>
<protein>
    <submittedName>
        <fullName evidence="1">Uncharacterized protein</fullName>
    </submittedName>
</protein>
<dbReference type="AlphaFoldDB" id="A0A7W5H9F6"/>